<keyword evidence="4" id="KW-0396">Initiation factor</keyword>
<dbReference type="GO" id="GO:0005851">
    <property type="term" value="C:eukaryotic translation initiation factor 2B complex"/>
    <property type="evidence" value="ECO:0007669"/>
    <property type="project" value="EnsemblFungi"/>
</dbReference>
<dbReference type="GO" id="GO:0005829">
    <property type="term" value="C:cytosol"/>
    <property type="evidence" value="ECO:0007669"/>
    <property type="project" value="UniProtKB-SubCell"/>
</dbReference>
<gene>
    <name evidence="11" type="ORF">ASCRUDRAFT_43700</name>
</gene>
<dbReference type="InterPro" id="IPR016024">
    <property type="entry name" value="ARM-type_fold"/>
</dbReference>
<dbReference type="OrthoDB" id="424572at2759"/>
<dbReference type="GO" id="GO:0031369">
    <property type="term" value="F:translation initiation factor binding"/>
    <property type="evidence" value="ECO:0007669"/>
    <property type="project" value="InterPro"/>
</dbReference>
<evidence type="ECO:0000256" key="3">
    <source>
        <dbReference type="ARBA" id="ARBA00022490"/>
    </source>
</evidence>
<dbReference type="InterPro" id="IPR029044">
    <property type="entry name" value="Nucleotide-diphossugar_trans"/>
</dbReference>
<feature type="domain" description="W2" evidence="10">
    <location>
        <begin position="580"/>
        <end position="750"/>
    </location>
</feature>
<dbReference type="InterPro" id="IPR051956">
    <property type="entry name" value="eIF2B_epsilon"/>
</dbReference>
<dbReference type="InterPro" id="IPR003307">
    <property type="entry name" value="W2_domain"/>
</dbReference>
<reference evidence="12" key="1">
    <citation type="submission" date="2016-05" db="EMBL/GenBank/DDBJ databases">
        <title>Comparative genomics of biotechnologically important yeasts.</title>
        <authorList>
            <consortium name="DOE Joint Genome Institute"/>
            <person name="Riley R."/>
            <person name="Haridas S."/>
            <person name="Wolfe K.H."/>
            <person name="Lopes M.R."/>
            <person name="Hittinger C.T."/>
            <person name="Goker M."/>
            <person name="Salamov A."/>
            <person name="Wisecaver J."/>
            <person name="Long T.M."/>
            <person name="Aerts A.L."/>
            <person name="Barry K."/>
            <person name="Choi C."/>
            <person name="Clum A."/>
            <person name="Coughlan A.Y."/>
            <person name="Deshpande S."/>
            <person name="Douglass A.P."/>
            <person name="Hanson S.J."/>
            <person name="Klenk H.-P."/>
            <person name="Labutti K."/>
            <person name="Lapidus A."/>
            <person name="Lindquist E."/>
            <person name="Lipzen A."/>
            <person name="Meier-Kolthoff J.P."/>
            <person name="Ohm R.A."/>
            <person name="Otillar R.P."/>
            <person name="Pangilinan J."/>
            <person name="Peng Y."/>
            <person name="Rokas A."/>
            <person name="Rosa C.A."/>
            <person name="Scheuner C."/>
            <person name="Sibirny A.A."/>
            <person name="Slot J.C."/>
            <person name="Stielow J.B."/>
            <person name="Sun H."/>
            <person name="Kurtzman C.P."/>
            <person name="Blackwell M."/>
            <person name="Grigoriev I.V."/>
            <person name="Jeffries T.W."/>
        </authorList>
    </citation>
    <scope>NUCLEOTIDE SEQUENCE [LARGE SCALE GENOMIC DNA]</scope>
    <source>
        <strain evidence="12">DSM 1968</strain>
    </source>
</reference>
<keyword evidence="3" id="KW-0963">Cytoplasm</keyword>
<keyword evidence="5" id="KW-0648">Protein biosynthesis</keyword>
<organism evidence="11 12">
    <name type="scientific">Ascoidea rubescens DSM 1968</name>
    <dbReference type="NCBI Taxonomy" id="1344418"/>
    <lineage>
        <taxon>Eukaryota</taxon>
        <taxon>Fungi</taxon>
        <taxon>Dikarya</taxon>
        <taxon>Ascomycota</taxon>
        <taxon>Saccharomycotina</taxon>
        <taxon>Saccharomycetes</taxon>
        <taxon>Ascoideaceae</taxon>
        <taxon>Ascoidea</taxon>
    </lineage>
</organism>
<dbReference type="Pfam" id="PF00483">
    <property type="entry name" value="NTP_transferase"/>
    <property type="match status" value="1"/>
</dbReference>
<dbReference type="SUPFAM" id="SSF48371">
    <property type="entry name" value="ARM repeat"/>
    <property type="match status" value="1"/>
</dbReference>
<evidence type="ECO:0000313" key="12">
    <source>
        <dbReference type="Proteomes" id="UP000095038"/>
    </source>
</evidence>
<dbReference type="Gene3D" id="3.90.550.10">
    <property type="entry name" value="Spore Coat Polysaccharide Biosynthesis Protein SpsA, Chain A"/>
    <property type="match status" value="1"/>
</dbReference>
<dbReference type="GO" id="GO:0005085">
    <property type="term" value="F:guanyl-nucleotide exchange factor activity"/>
    <property type="evidence" value="ECO:0007669"/>
    <property type="project" value="EnsemblFungi"/>
</dbReference>
<evidence type="ECO:0000256" key="2">
    <source>
        <dbReference type="ARBA" id="ARBA00007878"/>
    </source>
</evidence>
<dbReference type="SUPFAM" id="SSF53448">
    <property type="entry name" value="Nucleotide-diphospho-sugar transferases"/>
    <property type="match status" value="1"/>
</dbReference>
<dbReference type="Proteomes" id="UP000095038">
    <property type="component" value="Unassembled WGS sequence"/>
</dbReference>
<feature type="region of interest" description="Disordered" evidence="9">
    <location>
        <begin position="479"/>
        <end position="506"/>
    </location>
</feature>
<dbReference type="InParanoid" id="A0A1D2VKL7"/>
<sequence length="755" mass="87095">MPPSAKKTIASFSDERFQAVVLTDSFEKKFAPLTYNLPRCLLPLCNIPLIEYTLEFLSKNKISEVFLMCSSQHYLKIKDYISTSKWSNNKSSPSSNNNNNSSDNYFQIKLILTKDSNSVGDVLREIDTKNIIQNDFLLIYGDIISNIDLQKPLDYHRLIKKNDRNHIMTMILLNSSENHCSSNNTSSISYNTNYSSFSSFNKCIYYDKINPINKKQSSISLDLDLFNNNDLSDFYISNNLIDPHIDICSPNIPLLFQEYFEYNNLRSDFVNGILSSDLLKRSIYAYILNNNNCNKNNIINYATRIDSFQTYDSISKDILQRFTYPLTLDSNLLSINNEIQFYSHFETSLNNIYKQKNVILSQNSKLLSNILIGNNTLVQNNALIKNSIIGKNCKIGKNTKILNSYIFDNSIVHENCLILNSLIASNSVIHKNTKLNSNCIIGYNCIVDQNISLPKNTKIIDNKNYSLIDNQFCNSSQDSFYPDDNDDDDLQDTDDSTKRLKKSSLSNDDTLSDLLGPAGKGYLYLSDNDDSDVDDIDLNRLNSQKSDDSDAEFDSNYSLDLEQEHLLDKELGDDLFDRSNENNHQADREFKKEALATFNRSFINNHDLDTTILEINTLRMSYNVGYNEVRNATIISIFNRIESLIANDNMKFQEFCLKVMNQWIPLFRRQIFDQKDKNDFLDQLIKISKKYPNLGDKLVYMTIDSVYNNDIVLEDDILNWFDENQKNIKNQLVVKYVDWLRNAESESESENDDGE</sequence>
<name>A0A1D2VKL7_9ASCO</name>
<evidence type="ECO:0000256" key="7">
    <source>
        <dbReference type="ARBA" id="ARBA00044345"/>
    </source>
</evidence>
<dbReference type="InterPro" id="IPR011004">
    <property type="entry name" value="Trimer_LpxA-like_sf"/>
</dbReference>
<protein>
    <recommendedName>
        <fullName evidence="6">Translation initiation factor eIF2B subunit epsilon</fullName>
    </recommendedName>
    <alternativeName>
        <fullName evidence="7">eIF2B GDP-GTP exchange factor subunit epsilon</fullName>
    </alternativeName>
</protein>
<comment type="subcellular location">
    <subcellularLocation>
        <location evidence="1">Cytoplasm</location>
        <location evidence="1">Cytosol</location>
    </subcellularLocation>
</comment>
<dbReference type="AlphaFoldDB" id="A0A1D2VKL7"/>
<dbReference type="GO" id="GO:0003743">
    <property type="term" value="F:translation initiation factor activity"/>
    <property type="evidence" value="ECO:0007669"/>
    <property type="project" value="UniProtKB-KW"/>
</dbReference>
<dbReference type="Gene3D" id="1.25.40.180">
    <property type="match status" value="1"/>
</dbReference>
<dbReference type="EMBL" id="KV454477">
    <property type="protein sequence ID" value="ODV62150.1"/>
    <property type="molecule type" value="Genomic_DNA"/>
</dbReference>
<dbReference type="PANTHER" id="PTHR45887">
    <property type="entry name" value="TRANSLATION INITIATION FACTOR EIF-2B SUBUNIT EPSILON"/>
    <property type="match status" value="1"/>
</dbReference>
<feature type="compositionally biased region" description="Acidic residues" evidence="9">
    <location>
        <begin position="481"/>
        <end position="494"/>
    </location>
</feature>
<dbReference type="InterPro" id="IPR035543">
    <property type="entry name" value="eIF-2B_epsilon_N"/>
</dbReference>
<dbReference type="SUPFAM" id="SSF51161">
    <property type="entry name" value="Trimeric LpxA-like enzymes"/>
    <property type="match status" value="1"/>
</dbReference>
<keyword evidence="12" id="KW-1185">Reference proteome</keyword>
<dbReference type="InterPro" id="IPR005835">
    <property type="entry name" value="NTP_transferase_dom"/>
</dbReference>
<dbReference type="SMART" id="SM00515">
    <property type="entry name" value="eIF5C"/>
    <property type="match status" value="1"/>
</dbReference>
<comment type="similarity">
    <text evidence="2">Belongs to the eIF-2B gamma/epsilon subunits family.</text>
</comment>
<accession>A0A1D2VKL7</accession>
<evidence type="ECO:0000256" key="8">
    <source>
        <dbReference type="ARBA" id="ARBA00046432"/>
    </source>
</evidence>
<feature type="non-terminal residue" evidence="11">
    <location>
        <position position="755"/>
    </location>
</feature>
<dbReference type="RefSeq" id="XP_020048457.1">
    <property type="nucleotide sequence ID" value="XM_020191038.1"/>
</dbReference>
<dbReference type="FunCoup" id="A0A1D2VKL7">
    <property type="interactions" value="1185"/>
</dbReference>
<dbReference type="CDD" id="cd04197">
    <property type="entry name" value="eIF-2B_epsilon_N"/>
    <property type="match status" value="1"/>
</dbReference>
<evidence type="ECO:0000256" key="4">
    <source>
        <dbReference type="ARBA" id="ARBA00022540"/>
    </source>
</evidence>
<dbReference type="InterPro" id="IPR056764">
    <property type="entry name" value="LbH_EIF2B3/5"/>
</dbReference>
<dbReference type="Pfam" id="PF02020">
    <property type="entry name" value="W2"/>
    <property type="match status" value="1"/>
</dbReference>
<comment type="subunit">
    <text evidence="8">Component of the translation initiation factor 2B (eIF2B) complex which is a heterodecamer of two sets of five different subunits: alpha, beta, gamma, delta and epsilon. Subunits alpha, beta and delta comprise a regulatory subcomplex and subunits epsilon and gamma comprise a catalytic subcomplex. Within the complex, the hexameric regulatory complex resides at the center, with the two heterodimeric catalytic subcomplexes bound on opposite sides.</text>
</comment>
<dbReference type="GO" id="GO:0006446">
    <property type="term" value="P:regulation of translational initiation"/>
    <property type="evidence" value="ECO:0007669"/>
    <property type="project" value="EnsemblFungi"/>
</dbReference>
<evidence type="ECO:0000259" key="10">
    <source>
        <dbReference type="PROSITE" id="PS51363"/>
    </source>
</evidence>
<evidence type="ECO:0000256" key="9">
    <source>
        <dbReference type="SAM" id="MobiDB-lite"/>
    </source>
</evidence>
<dbReference type="Pfam" id="PF25084">
    <property type="entry name" value="LbH_EIF2B"/>
    <property type="match status" value="1"/>
</dbReference>
<dbReference type="Gene3D" id="2.160.10.10">
    <property type="entry name" value="Hexapeptide repeat proteins"/>
    <property type="match status" value="2"/>
</dbReference>
<dbReference type="PANTHER" id="PTHR45887:SF1">
    <property type="entry name" value="TRANSLATION INITIATION FACTOR EIF-2B SUBUNIT EPSILON"/>
    <property type="match status" value="1"/>
</dbReference>
<dbReference type="InterPro" id="IPR044123">
    <property type="entry name" value="W2_eIF2B_epsilon"/>
</dbReference>
<proteinExistence type="inferred from homology"/>
<dbReference type="CDD" id="cd11558">
    <property type="entry name" value="W2_eIF2B_epsilon"/>
    <property type="match status" value="1"/>
</dbReference>
<dbReference type="STRING" id="1344418.A0A1D2VKL7"/>
<dbReference type="PROSITE" id="PS51363">
    <property type="entry name" value="W2"/>
    <property type="match status" value="1"/>
</dbReference>
<evidence type="ECO:0000256" key="5">
    <source>
        <dbReference type="ARBA" id="ARBA00022917"/>
    </source>
</evidence>
<evidence type="ECO:0000256" key="1">
    <source>
        <dbReference type="ARBA" id="ARBA00004514"/>
    </source>
</evidence>
<evidence type="ECO:0000313" key="11">
    <source>
        <dbReference type="EMBL" id="ODV62150.1"/>
    </source>
</evidence>
<dbReference type="GeneID" id="30964674"/>
<evidence type="ECO:0000256" key="6">
    <source>
        <dbReference type="ARBA" id="ARBA00044144"/>
    </source>
</evidence>